<evidence type="ECO:0000313" key="3">
    <source>
        <dbReference type="Proteomes" id="UP000318422"/>
    </source>
</evidence>
<name>A0A4Y4CTH4_ZOORA</name>
<organism evidence="2 3">
    <name type="scientific">Zoogloea ramigera</name>
    <dbReference type="NCBI Taxonomy" id="350"/>
    <lineage>
        <taxon>Bacteria</taxon>
        <taxon>Pseudomonadati</taxon>
        <taxon>Pseudomonadota</taxon>
        <taxon>Betaproteobacteria</taxon>
        <taxon>Rhodocyclales</taxon>
        <taxon>Zoogloeaceae</taxon>
        <taxon>Zoogloea</taxon>
    </lineage>
</organism>
<protein>
    <recommendedName>
        <fullName evidence="4">DUF4845 domain-containing protein</fullName>
    </recommendedName>
</protein>
<reference evidence="2 3" key="1">
    <citation type="submission" date="2019-06" db="EMBL/GenBank/DDBJ databases">
        <title>Whole genome shotgun sequence of Zoogloea ramigera NBRC 15342.</title>
        <authorList>
            <person name="Hosoyama A."/>
            <person name="Uohara A."/>
            <person name="Ohji S."/>
            <person name="Ichikawa N."/>
        </authorList>
    </citation>
    <scope>NUCLEOTIDE SEQUENCE [LARGE SCALE GENOMIC DNA]</scope>
    <source>
        <strain evidence="2 3">NBRC 15342</strain>
    </source>
</reference>
<keyword evidence="1" id="KW-0812">Transmembrane</keyword>
<proteinExistence type="predicted"/>
<feature type="transmembrane region" description="Helical" evidence="1">
    <location>
        <begin position="12"/>
        <end position="35"/>
    </location>
</feature>
<gene>
    <name evidence="2" type="ORF">ZRA01_11720</name>
</gene>
<keyword evidence="1" id="KW-1133">Transmembrane helix</keyword>
<evidence type="ECO:0000256" key="1">
    <source>
        <dbReference type="SAM" id="Phobius"/>
    </source>
</evidence>
<evidence type="ECO:0000313" key="2">
    <source>
        <dbReference type="EMBL" id="GEC95099.1"/>
    </source>
</evidence>
<dbReference type="InterPro" id="IPR032314">
    <property type="entry name" value="DUF4845"/>
</dbReference>
<evidence type="ECO:0008006" key="4">
    <source>
        <dbReference type="Google" id="ProtNLM"/>
    </source>
</evidence>
<dbReference type="Proteomes" id="UP000318422">
    <property type="component" value="Unassembled WGS sequence"/>
</dbReference>
<dbReference type="Pfam" id="PF16137">
    <property type="entry name" value="DUF4845"/>
    <property type="match status" value="1"/>
</dbReference>
<dbReference type="EMBL" id="BJNV01000013">
    <property type="protein sequence ID" value="GEC95099.1"/>
    <property type="molecule type" value="Genomic_DNA"/>
</dbReference>
<comment type="caution">
    <text evidence="2">The sequence shown here is derived from an EMBL/GenBank/DDBJ whole genome shotgun (WGS) entry which is preliminary data.</text>
</comment>
<dbReference type="OrthoDB" id="9180880at2"/>
<accession>A0A4Y4CTH4</accession>
<sequence>MKHKSQSGVSLIGVMIGGAVLAALLLVGLKLIPVVSEYMGVKRSMTAVVGGANPQTATVSELRSAFTKRAMVDDVTTITASDLDITKEDGRIVMSIEYSRKVKLFGNVSLLIDFSASTADSH</sequence>
<keyword evidence="1" id="KW-0472">Membrane</keyword>
<dbReference type="AlphaFoldDB" id="A0A4Y4CTH4"/>
<dbReference type="RefSeq" id="WP_141350243.1">
    <property type="nucleotide sequence ID" value="NZ_BJNV01000013.1"/>
</dbReference>
<keyword evidence="3" id="KW-1185">Reference proteome</keyword>